<evidence type="ECO:0000313" key="3">
    <source>
        <dbReference type="EMBL" id="WMV27336.1"/>
    </source>
</evidence>
<keyword evidence="4" id="KW-1185">Reference proteome</keyword>
<dbReference type="EMBL" id="CP133615">
    <property type="protein sequence ID" value="WMV27336.1"/>
    <property type="molecule type" value="Genomic_DNA"/>
</dbReference>
<evidence type="ECO:0000256" key="1">
    <source>
        <dbReference type="ARBA" id="ARBA00010016"/>
    </source>
</evidence>
<organism evidence="3 4">
    <name type="scientific">Solanum verrucosum</name>
    <dbReference type="NCBI Taxonomy" id="315347"/>
    <lineage>
        <taxon>Eukaryota</taxon>
        <taxon>Viridiplantae</taxon>
        <taxon>Streptophyta</taxon>
        <taxon>Embryophyta</taxon>
        <taxon>Tracheophyta</taxon>
        <taxon>Spermatophyta</taxon>
        <taxon>Magnoliopsida</taxon>
        <taxon>eudicotyledons</taxon>
        <taxon>Gunneridae</taxon>
        <taxon>Pentapetalae</taxon>
        <taxon>asterids</taxon>
        <taxon>lamiids</taxon>
        <taxon>Solanales</taxon>
        <taxon>Solanaceae</taxon>
        <taxon>Solanoideae</taxon>
        <taxon>Solaneae</taxon>
        <taxon>Solanum</taxon>
    </lineage>
</organism>
<dbReference type="GO" id="GO:0051225">
    <property type="term" value="P:spindle assembly"/>
    <property type="evidence" value="ECO:0007669"/>
    <property type="project" value="TreeGrafter"/>
</dbReference>
<dbReference type="AlphaFoldDB" id="A0AAF0TPG3"/>
<dbReference type="PANTHER" id="PTHR31807">
    <property type="entry name" value="AUGMIN FAMILY MEMBER"/>
    <property type="match status" value="1"/>
</dbReference>
<feature type="compositionally biased region" description="Basic and acidic residues" evidence="2">
    <location>
        <begin position="170"/>
        <end position="180"/>
    </location>
</feature>
<dbReference type="Pfam" id="PF04484">
    <property type="entry name" value="QWRF"/>
    <property type="match status" value="2"/>
</dbReference>
<feature type="compositionally biased region" description="Basic and acidic residues" evidence="2">
    <location>
        <begin position="221"/>
        <end position="235"/>
    </location>
</feature>
<dbReference type="GO" id="GO:0005880">
    <property type="term" value="C:nuclear microtubule"/>
    <property type="evidence" value="ECO:0007669"/>
    <property type="project" value="TreeGrafter"/>
</dbReference>
<evidence type="ECO:0000256" key="2">
    <source>
        <dbReference type="SAM" id="MobiDB-lite"/>
    </source>
</evidence>
<protein>
    <recommendedName>
        <fullName evidence="5">QWRF motif-containing protein 2-like</fullName>
    </recommendedName>
</protein>
<gene>
    <name evidence="3" type="ORF">MTR67_020721</name>
</gene>
<name>A0AAF0TPG3_SOLVR</name>
<accession>A0AAF0TPG3</accession>
<sequence length="740" mass="80730">MVAAVSTTKPNQKVTSNGLSYQNPKRPPLLPSEAQNGPSRKPKSREVTSRYLSTSSSSSVSTTSSSNTSTTYSSSSNSIASLRTPSPMGTRTVRPAATPVQNSGSVKRSQSVDRRRPVTPASTEKSAAAKQLLNSSRSLSVSFQGQSFSIPVSKAKPPPATNNIGSVRKGTPERRKVTAEFVRPERRKVTAEFVTPERKKATAEFFTPERSKVAAELSTPARDRTENVKTSDQHRWPGRSKSLNSSFLTQSMDCGSIDKPKFGSGSVTSSSMKSVIDIYHRARIEAGLKPQSDNGEVDMKSAYGSAMSADALASDSESVSSGSTSGVHDGPTVTHGKGGPRGIVVPARFWQETNNRIRRGPELGSSMDNGNLKTAPSSKQMGNKKFLIDNPRTSPWVVPASRGLVSPLRGGLRPASPSKALTPSANTPLRGMPSPTRTNGSMVSISNNSCIMPSILSFAADARRGKVGENRIVDAHELRLLYNRNLQWRFVNAQAEAALRAQTTTAETRMLWKFRATNLKFSVYQRTLYNAWLTTLKLRHSVKSKRIQLQLLRKNVKLHSILKGQRPCLENWSMIDGDHCNSLSGTICALEASTIRLPVVEGARAEVQNVKDAISSAVDVMQAMGSSMYSLLPKVEQVDSMVCELADVVASERALLDQCRDILSSMTALQVTLDFPLYLKLLKKTIRVIIISTSYFISKDRCKLTKVCKTGEGMQPEDTFITNKRRGLLLNNRSVKLILF</sequence>
<comment type="similarity">
    <text evidence="1">Belongs to the QWRF family.</text>
</comment>
<feature type="region of interest" description="Disordered" evidence="2">
    <location>
        <begin position="313"/>
        <end position="342"/>
    </location>
</feature>
<evidence type="ECO:0000313" key="4">
    <source>
        <dbReference type="Proteomes" id="UP001234989"/>
    </source>
</evidence>
<feature type="region of interest" description="Disordered" evidence="2">
    <location>
        <begin position="149"/>
        <end position="180"/>
    </location>
</feature>
<feature type="compositionally biased region" description="Polar residues" evidence="2">
    <location>
        <begin position="366"/>
        <end position="381"/>
    </location>
</feature>
<feature type="compositionally biased region" description="Low complexity" evidence="2">
    <location>
        <begin position="49"/>
        <end position="84"/>
    </location>
</feature>
<feature type="region of interest" description="Disordered" evidence="2">
    <location>
        <begin position="408"/>
        <end position="436"/>
    </location>
</feature>
<feature type="compositionally biased region" description="Polar residues" evidence="2">
    <location>
        <begin position="1"/>
        <end position="23"/>
    </location>
</feature>
<dbReference type="GO" id="GO:0005737">
    <property type="term" value="C:cytoplasm"/>
    <property type="evidence" value="ECO:0007669"/>
    <property type="project" value="TreeGrafter"/>
</dbReference>
<evidence type="ECO:0008006" key="5">
    <source>
        <dbReference type="Google" id="ProtNLM"/>
    </source>
</evidence>
<proteinExistence type="inferred from homology"/>
<dbReference type="PANTHER" id="PTHR31807:SF51">
    <property type="entry name" value="PROTEIN SNOWY COTYLEDON 3"/>
    <property type="match status" value="1"/>
</dbReference>
<feature type="compositionally biased region" description="Polar residues" evidence="2">
    <location>
        <begin position="99"/>
        <end position="109"/>
    </location>
</feature>
<feature type="region of interest" description="Disordered" evidence="2">
    <location>
        <begin position="1"/>
        <end position="128"/>
    </location>
</feature>
<feature type="region of interest" description="Disordered" evidence="2">
    <location>
        <begin position="214"/>
        <end position="244"/>
    </location>
</feature>
<dbReference type="GO" id="GO:0008017">
    <property type="term" value="F:microtubule binding"/>
    <property type="evidence" value="ECO:0007669"/>
    <property type="project" value="TreeGrafter"/>
</dbReference>
<reference evidence="3" key="1">
    <citation type="submission" date="2023-08" db="EMBL/GenBank/DDBJ databases">
        <title>A de novo genome assembly of Solanum verrucosum Schlechtendal, a Mexican diploid species geographically isolated from the other diploid A-genome species in potato relatives.</title>
        <authorList>
            <person name="Hosaka K."/>
        </authorList>
    </citation>
    <scope>NUCLEOTIDE SEQUENCE</scope>
    <source>
        <tissue evidence="3">Young leaves</tissue>
    </source>
</reference>
<dbReference type="Proteomes" id="UP001234989">
    <property type="component" value="Chromosome 4"/>
</dbReference>
<feature type="region of interest" description="Disordered" evidence="2">
    <location>
        <begin position="358"/>
        <end position="383"/>
    </location>
</feature>
<dbReference type="InterPro" id="IPR007573">
    <property type="entry name" value="QWRF"/>
</dbReference>
<feature type="compositionally biased region" description="Low complexity" evidence="2">
    <location>
        <begin position="313"/>
        <end position="330"/>
    </location>
</feature>